<dbReference type="Bgee" id="ENSLACG00000009492">
    <property type="expression patterns" value="Expressed in post-anal tail muscle and 6 other cell types or tissues"/>
</dbReference>
<evidence type="ECO:0000313" key="6">
    <source>
        <dbReference type="Ensembl" id="ENSLACP00000010780.1"/>
    </source>
</evidence>
<feature type="compositionally biased region" description="Basic and acidic residues" evidence="4">
    <location>
        <begin position="553"/>
        <end position="568"/>
    </location>
</feature>
<feature type="compositionally biased region" description="Low complexity" evidence="4">
    <location>
        <begin position="534"/>
        <end position="544"/>
    </location>
</feature>
<dbReference type="EMBL" id="AFYH01182481">
    <property type="status" value="NOT_ANNOTATED_CDS"/>
    <property type="molecule type" value="Genomic_DNA"/>
</dbReference>
<dbReference type="HOGENOM" id="CLU_025110_0_0_1"/>
<dbReference type="EMBL" id="AFYH01182480">
    <property type="status" value="NOT_ANNOTATED_CDS"/>
    <property type="molecule type" value="Genomic_DNA"/>
</dbReference>
<sequence>MLNLKDTGAIDNDASKAWKEQLDNPDICKEGFEANGEDDKQQQSTTLPELQETIRIVTTSEQADMNMVTSEFSDTVYTEFESINEATPTGANDQPQTEGQEDLRGLLKKTLECCLSRENLASDMYLISQMDSDQYVPIMTVANLDHVKKLSTDMDLIVDVLRSLPLVQVDEKGEKVRPNQNRRIVILREVPESTPIEEVEALFKGGNLPKFVNCEFAYNDNWFITFESEADAQQAYKYLREEVKTFQGKPIKARIKAKAIAINTFLPKNGYRPLDVNLYAQQRYTPFYLPPVYNPQQQFPLYGLISPQTWSTHSYLDPALVTPFSNAGFINGFTTSPAFKPAASPLTSLRQYSPRNRNHSKTHIRTAIPNTDRAPGLLDSPTIFNFSTDRLLNGIRTPPARPTGQNRTRLQNTLGYNKRDIGTGRIEQSSVESSPSMGRGRKNSYGYRKKREDKFTRGPTQSPPLPKPPSPNFELGLSSFPPLPGAAGNLKTEDVYENSLSSTVIGTSKEKNQNVDASTNTIPSGIPREVSLQSSSTLPTSFESPPSPSQSPDETKGQDIKQRERQALERLTTTLSTASKSVQVNGAATELRKPSYAEICQRTTKEVPTLQTQREQKPSSLISKDDKKATEIPGEKNRDPPPAKGTPGRPRDQRKPSGWRSPPLAVGKRSNKEHNTPPKSPQ</sequence>
<keyword evidence="2 3" id="KW-0694">RNA-binding</keyword>
<evidence type="ECO:0000256" key="2">
    <source>
        <dbReference type="ARBA" id="ARBA00022884"/>
    </source>
</evidence>
<protein>
    <submittedName>
        <fullName evidence="6">La ribonucleoprotein 4B</fullName>
    </submittedName>
</protein>
<dbReference type="GO" id="GO:0003730">
    <property type="term" value="F:mRNA 3'-UTR binding"/>
    <property type="evidence" value="ECO:0007669"/>
    <property type="project" value="TreeGrafter"/>
</dbReference>
<dbReference type="Pfam" id="PF26088">
    <property type="entry name" value="RRM_LARP4"/>
    <property type="match status" value="1"/>
</dbReference>
<evidence type="ECO:0000256" key="3">
    <source>
        <dbReference type="PROSITE-ProRule" id="PRU00332"/>
    </source>
</evidence>
<dbReference type="STRING" id="7897.ENSLACP00000010780"/>
<dbReference type="Ensembl" id="ENSLACT00000010860.1">
    <property type="protein sequence ID" value="ENSLACP00000010780.1"/>
    <property type="gene ID" value="ENSLACG00000009492.1"/>
</dbReference>
<dbReference type="InParanoid" id="H3AMA9"/>
<dbReference type="PANTHER" id="PTHR22792:SF43">
    <property type="entry name" value="LA-RELATED PROTEIN 4B"/>
    <property type="match status" value="1"/>
</dbReference>
<dbReference type="Proteomes" id="UP000008672">
    <property type="component" value="Unassembled WGS sequence"/>
</dbReference>
<dbReference type="OMA" id="RMQNTTT"/>
<dbReference type="GO" id="GO:0005829">
    <property type="term" value="C:cytosol"/>
    <property type="evidence" value="ECO:0007669"/>
    <property type="project" value="TreeGrafter"/>
</dbReference>
<dbReference type="InterPro" id="IPR036388">
    <property type="entry name" value="WH-like_DNA-bd_sf"/>
</dbReference>
<feature type="region of interest" description="Disordered" evidence="4">
    <location>
        <begin position="394"/>
        <end position="490"/>
    </location>
</feature>
<dbReference type="EMBL" id="AFYH01182489">
    <property type="status" value="NOT_ANNOTATED_CDS"/>
    <property type="molecule type" value="Genomic_DNA"/>
</dbReference>
<dbReference type="Pfam" id="PF05383">
    <property type="entry name" value="La"/>
    <property type="match status" value="1"/>
</dbReference>
<feature type="compositionally biased region" description="Polar residues" evidence="4">
    <location>
        <begin position="403"/>
        <end position="415"/>
    </location>
</feature>
<dbReference type="eggNOG" id="KOG2591">
    <property type="taxonomic scope" value="Eukaryota"/>
</dbReference>
<dbReference type="EMBL" id="AFYH01182488">
    <property type="status" value="NOT_ANNOTATED_CDS"/>
    <property type="molecule type" value="Genomic_DNA"/>
</dbReference>
<dbReference type="SUPFAM" id="SSF54928">
    <property type="entry name" value="RNA-binding domain, RBD"/>
    <property type="match status" value="1"/>
</dbReference>
<feature type="compositionally biased region" description="Polar residues" evidence="4">
    <location>
        <begin position="426"/>
        <end position="436"/>
    </location>
</feature>
<organism evidence="6 7">
    <name type="scientific">Latimeria chalumnae</name>
    <name type="common">Coelacanth</name>
    <dbReference type="NCBI Taxonomy" id="7897"/>
    <lineage>
        <taxon>Eukaryota</taxon>
        <taxon>Metazoa</taxon>
        <taxon>Chordata</taxon>
        <taxon>Craniata</taxon>
        <taxon>Vertebrata</taxon>
        <taxon>Euteleostomi</taxon>
        <taxon>Coelacanthiformes</taxon>
        <taxon>Coelacanthidae</taxon>
        <taxon>Latimeria</taxon>
    </lineage>
</organism>
<dbReference type="EMBL" id="AFYH01182486">
    <property type="status" value="NOT_ANNOTATED_CDS"/>
    <property type="molecule type" value="Genomic_DNA"/>
</dbReference>
<dbReference type="InterPro" id="IPR006630">
    <property type="entry name" value="La_HTH"/>
</dbReference>
<dbReference type="SUPFAM" id="SSF46785">
    <property type="entry name" value="Winged helix' DNA-binding domain"/>
    <property type="match status" value="1"/>
</dbReference>
<feature type="region of interest" description="Disordered" evidence="4">
    <location>
        <begin position="507"/>
        <end position="682"/>
    </location>
</feature>
<dbReference type="SMART" id="SM00715">
    <property type="entry name" value="LA"/>
    <property type="match status" value="1"/>
</dbReference>
<feature type="compositionally biased region" description="Basic and acidic residues" evidence="4">
    <location>
        <begin position="623"/>
        <end position="641"/>
    </location>
</feature>
<dbReference type="EMBL" id="AFYH01182482">
    <property type="status" value="NOT_ANNOTATED_CDS"/>
    <property type="molecule type" value="Genomic_DNA"/>
</dbReference>
<dbReference type="Gene3D" id="3.30.70.330">
    <property type="match status" value="1"/>
</dbReference>
<reference evidence="6" key="2">
    <citation type="submission" date="2025-08" db="UniProtKB">
        <authorList>
            <consortium name="Ensembl"/>
        </authorList>
    </citation>
    <scope>IDENTIFICATION</scope>
</reference>
<evidence type="ECO:0000256" key="4">
    <source>
        <dbReference type="SAM" id="MobiDB-lite"/>
    </source>
</evidence>
<keyword evidence="1" id="KW-0597">Phosphoprotein</keyword>
<dbReference type="GO" id="GO:0010494">
    <property type="term" value="C:cytoplasmic stress granule"/>
    <property type="evidence" value="ECO:0007669"/>
    <property type="project" value="TreeGrafter"/>
</dbReference>
<dbReference type="PANTHER" id="PTHR22792">
    <property type="entry name" value="LUPUS LA PROTEIN-RELATED"/>
    <property type="match status" value="1"/>
</dbReference>
<feature type="compositionally biased region" description="Pro residues" evidence="4">
    <location>
        <begin position="461"/>
        <end position="471"/>
    </location>
</feature>
<dbReference type="InterPro" id="IPR058699">
    <property type="entry name" value="RRM_LARP4/4B"/>
</dbReference>
<dbReference type="InterPro" id="IPR034900">
    <property type="entry name" value="LARP4B_RRM"/>
</dbReference>
<reference evidence="6" key="3">
    <citation type="submission" date="2025-09" db="UniProtKB">
        <authorList>
            <consortium name="Ensembl"/>
        </authorList>
    </citation>
    <scope>IDENTIFICATION</scope>
</reference>
<feature type="compositionally biased region" description="Polar residues" evidence="4">
    <location>
        <begin position="514"/>
        <end position="523"/>
    </location>
</feature>
<evidence type="ECO:0000313" key="7">
    <source>
        <dbReference type="Proteomes" id="UP000008672"/>
    </source>
</evidence>
<dbReference type="EMBL" id="AFYH01182487">
    <property type="status" value="NOT_ANNOTATED_CDS"/>
    <property type="molecule type" value="Genomic_DNA"/>
</dbReference>
<dbReference type="PROSITE" id="PS50961">
    <property type="entry name" value="HTH_LA"/>
    <property type="match status" value="1"/>
</dbReference>
<feature type="compositionally biased region" description="Basic residues" evidence="4">
    <location>
        <begin position="439"/>
        <end position="449"/>
    </location>
</feature>
<dbReference type="Gene3D" id="1.10.10.10">
    <property type="entry name" value="Winged helix-like DNA-binding domain superfamily/Winged helix DNA-binding domain"/>
    <property type="match status" value="1"/>
</dbReference>
<evidence type="ECO:0000256" key="1">
    <source>
        <dbReference type="ARBA" id="ARBA00022553"/>
    </source>
</evidence>
<dbReference type="GeneTree" id="ENSGT00940000157755"/>
<feature type="compositionally biased region" description="Polar residues" evidence="4">
    <location>
        <begin position="571"/>
        <end position="586"/>
    </location>
</feature>
<dbReference type="AlphaFoldDB" id="H3AMA9"/>
<dbReference type="InterPro" id="IPR035979">
    <property type="entry name" value="RBD_domain_sf"/>
</dbReference>
<dbReference type="InterPro" id="IPR012677">
    <property type="entry name" value="Nucleotide-bd_a/b_plait_sf"/>
</dbReference>
<evidence type="ECO:0000259" key="5">
    <source>
        <dbReference type="PROSITE" id="PS50961"/>
    </source>
</evidence>
<dbReference type="InterPro" id="IPR036390">
    <property type="entry name" value="WH_DNA-bd_sf"/>
</dbReference>
<feature type="domain" description="HTH La-type RNA-binding" evidence="5">
    <location>
        <begin position="97"/>
        <end position="186"/>
    </location>
</feature>
<dbReference type="CDD" id="cd12706">
    <property type="entry name" value="RRM_LARP5"/>
    <property type="match status" value="1"/>
</dbReference>
<accession>H3AMA9</accession>
<dbReference type="EMBL" id="AFYH01182483">
    <property type="status" value="NOT_ANNOTATED_CDS"/>
    <property type="molecule type" value="Genomic_DNA"/>
</dbReference>
<feature type="compositionally biased region" description="Polar residues" evidence="4">
    <location>
        <begin position="609"/>
        <end position="622"/>
    </location>
</feature>
<dbReference type="EMBL" id="AFYH01182484">
    <property type="status" value="NOT_ANNOTATED_CDS"/>
    <property type="molecule type" value="Genomic_DNA"/>
</dbReference>
<dbReference type="InterPro" id="IPR045180">
    <property type="entry name" value="La_dom_prot"/>
</dbReference>
<proteinExistence type="predicted"/>
<keyword evidence="7" id="KW-1185">Reference proteome</keyword>
<dbReference type="FunCoup" id="H3AMA9">
    <property type="interactions" value="1119"/>
</dbReference>
<name>H3AMA9_LATCH</name>
<dbReference type="EMBL" id="AFYH01182485">
    <property type="status" value="NOT_ANNOTATED_CDS"/>
    <property type="molecule type" value="Genomic_DNA"/>
</dbReference>
<gene>
    <name evidence="6" type="primary">LARP4B</name>
</gene>
<reference evidence="7" key="1">
    <citation type="submission" date="2011-08" db="EMBL/GenBank/DDBJ databases">
        <title>The draft genome of Latimeria chalumnae.</title>
        <authorList>
            <person name="Di Palma F."/>
            <person name="Alfoldi J."/>
            <person name="Johnson J."/>
            <person name="Berlin A."/>
            <person name="Gnerre S."/>
            <person name="Jaffe D."/>
            <person name="MacCallum I."/>
            <person name="Young S."/>
            <person name="Walker B.J."/>
            <person name="Lander E."/>
            <person name="Lindblad-Toh K."/>
        </authorList>
    </citation>
    <scope>NUCLEOTIDE SEQUENCE [LARGE SCALE GENOMIC DNA]</scope>
    <source>
        <strain evidence="7">Wild caught</strain>
    </source>
</reference>
<dbReference type="GO" id="GO:0045727">
    <property type="term" value="P:positive regulation of translation"/>
    <property type="evidence" value="ECO:0007669"/>
    <property type="project" value="TreeGrafter"/>
</dbReference>